<name>A0A133XQC1_9LACT</name>
<comment type="caution">
    <text evidence="1">The sequence shown here is derived from an EMBL/GenBank/DDBJ whole genome shotgun (WGS) entry which is preliminary data.</text>
</comment>
<dbReference type="Proteomes" id="UP000070422">
    <property type="component" value="Unassembled WGS sequence"/>
</dbReference>
<accession>A0A133XQC1</accession>
<reference evidence="1 2" key="1">
    <citation type="submission" date="2016-01" db="EMBL/GenBank/DDBJ databases">
        <authorList>
            <person name="Oliw E.H."/>
        </authorList>
    </citation>
    <scope>NUCLEOTIDE SEQUENCE [LARGE SCALE GENOMIC DNA]</scope>
    <source>
        <strain evidence="1 2">KA00635</strain>
    </source>
</reference>
<dbReference type="PATRIC" id="fig|87541.4.peg.1750"/>
<evidence type="ECO:0008006" key="3">
    <source>
        <dbReference type="Google" id="ProtNLM"/>
    </source>
</evidence>
<dbReference type="RefSeq" id="WP_060937379.1">
    <property type="nucleotide sequence ID" value="NZ_KQ959338.1"/>
</dbReference>
<evidence type="ECO:0000313" key="1">
    <source>
        <dbReference type="EMBL" id="KXB33126.1"/>
    </source>
</evidence>
<sequence length="544" mass="62811">MTRKAKRCYEMLININKSLDEVPTTNLSRIRSILNKIYFADIESEEQRINNKGNAYHIVKSYEKYYKDLNLAYTAIPKKLGLYYGNITTFKVADGQENEKAKKHPLTNYAVFVADWCCGNVIFSTELKKFVLVGKVKSDKEHSYTLLDEATFKLRYPVKKDGTIKDFLEVFESLAKNYVEIPHNYTLYPTTIGGIDWTYNVKKLELKRGSLKVNDLVNSYYPFKFEELTPDKANKYIDFINDKPECLHNMKLIFAYVMQRKMKLIPPEKIFLMKDKGRTGKGLFMHALKSIFKVVPVDSGSLLKSTGIEHQNTILKFLGAEVAHLNETGAISEKNWKDLRRIGTGEDLTGRRMGYDQITFRCESVLILDTNENIEVTELKANTQRMVNIAPKDRPNEETPLQARDAFRFWWNWITPNDETNPRAGLSFLITSLDYLKKQGGFFNFATYTFSNIQDACEFTETQEIMLRTIKQQGFILAGDEALQSAIAKDYGNLRTKEAKNDIKNIGVKLNHAKRIKGAVFKVNVVKDKKLFNRMYELLNRNLC</sequence>
<evidence type="ECO:0000313" key="2">
    <source>
        <dbReference type="Proteomes" id="UP000070422"/>
    </source>
</evidence>
<dbReference type="OrthoDB" id="2398381at2"/>
<dbReference type="EMBL" id="LSCQ01000103">
    <property type="protein sequence ID" value="KXB33126.1"/>
    <property type="molecule type" value="Genomic_DNA"/>
</dbReference>
<proteinExistence type="predicted"/>
<gene>
    <name evidence="1" type="ORF">HMPREF3187_01769</name>
</gene>
<dbReference type="AlphaFoldDB" id="A0A133XQC1"/>
<organism evidence="1 2">
    <name type="scientific">Aerococcus christensenii</name>
    <dbReference type="NCBI Taxonomy" id="87541"/>
    <lineage>
        <taxon>Bacteria</taxon>
        <taxon>Bacillati</taxon>
        <taxon>Bacillota</taxon>
        <taxon>Bacilli</taxon>
        <taxon>Lactobacillales</taxon>
        <taxon>Aerococcaceae</taxon>
        <taxon>Aerococcus</taxon>
    </lineage>
</organism>
<protein>
    <recommendedName>
        <fullName evidence="3">SF3 helicase domain-containing protein</fullName>
    </recommendedName>
</protein>